<feature type="region of interest" description="Disordered" evidence="1">
    <location>
        <begin position="488"/>
        <end position="507"/>
    </location>
</feature>
<reference evidence="2 3" key="1">
    <citation type="submission" date="2017-06" db="EMBL/GenBank/DDBJ databases">
        <title>Comparative genomic analysis of Ambrosia Fusariam Clade fungi.</title>
        <authorList>
            <person name="Stajich J.E."/>
            <person name="Carrillo J."/>
            <person name="Kijimoto T."/>
            <person name="Eskalen A."/>
            <person name="O'Donnell K."/>
            <person name="Kasson M."/>
        </authorList>
    </citation>
    <scope>NUCLEOTIDE SEQUENCE [LARGE SCALE GENOMIC DNA]</scope>
    <source>
        <strain evidence="2 3">NRRL62584</strain>
    </source>
</reference>
<sequence>MGHTFGTRVAATKVQAKLLSQKRYGEYGTPSCHLASAASILTSNQQEVHVGVFTELSCHEKAQRGLDYLQQDPDSAPKIQSNIRLHKPWNSTSGAPIETSPKRRRREEASTKRSPKRCRRQDPEERGLVSTNPRHDNPRHDNPQHDNPQHDNPQHDKDQQGKEQDVQAIVAKATNGLNKLRVENKEAGVSRDIGLFTELPVQLADGRMEVKAHQSRHRTQDSNTMWRFANDHDGKAKAMVWLFRLLSVCLSMIETSLHKKPASLGNQEDLRKSGWVRGMSILNRIIDQVGFVGLRLYDAYAKAYRQSIADLAAKVILKQGMSAPANSRVLYLPHVVWLLCTSNYEERLSQAHVCKLLGLESFAKFQINSSFVSLEELYQEQIRLQCPRPNISTARLFHEDEWRISVVEDSATAALAAGGVAITPGSSSSLEVARSQDHDTPIEASGRSQEPQIQRSAVEPSSEVHTTSEELGPSFAEQLSTQGLLTDQPRCQSAPLPTTPSQATRTPRLVMASASPLMAAVDNQAGSAVIRKPTASNISGHETGIPANVSLPREQNLPRYRSYSNPPSRHPAKMPHQAHQAPYRACTSGSQEEVPMQEPSTSLQLDHQSETDATHGLILPSPELGEEADMTTKDIDPGSSPDSSTQDLPPFDVLGHEPTRDGAHRQQSRDPTPLPMPSNDNSAPDKQSQSSPRTTPPIRMAVKTTRLPTDVPAYPSPPSEIPYENAESQDRDDTSGRMYSQGPQNRHSIVESSEEESTAGVNVSPCATRTLAMTPDQPPQPHPSQSDVSIYMAHGVSGVRQPRIDTSANSSPRSGPWSENEDSQNHGTHCNASRSGRYHRVRQASLPHAQSLPLSMDRCLSAPPSLVHLAPSQWCQNRQVAPPSHNGTSPRNDPREPLGHCAGTGHGGYELSPEDQVGSRAQTLSPCFPRQRWAQPPATESNHKVDMGQNSANSMPSPTMPPQSQQHSVPEMEIGTGRPEPLVGARDPAIPGYGMPNFLQEDIVSRSHTACQEVDQHVPHNINSMDPTTFEHLFDMAFNCVPQIPQNMNFMDSTAFEFMYDMCFNCEGKTQQQNNTNVG</sequence>
<feature type="region of interest" description="Disordered" evidence="1">
    <location>
        <begin position="82"/>
        <end position="164"/>
    </location>
</feature>
<proteinExistence type="predicted"/>
<feature type="compositionally biased region" description="Polar residues" evidence="1">
    <location>
        <begin position="678"/>
        <end position="693"/>
    </location>
</feature>
<comment type="caution">
    <text evidence="2">The sequence shown here is derived from an EMBL/GenBank/DDBJ whole genome shotgun (WGS) entry which is preliminary data.</text>
</comment>
<feature type="region of interest" description="Disordered" evidence="1">
    <location>
        <begin position="426"/>
        <end position="471"/>
    </location>
</feature>
<protein>
    <submittedName>
        <fullName evidence="2">Uncharacterized protein</fullName>
    </submittedName>
</protein>
<name>A0A428P4K4_9HYPO</name>
<feature type="compositionally biased region" description="Polar residues" evidence="1">
    <location>
        <begin position="804"/>
        <end position="813"/>
    </location>
</feature>
<accession>A0A428P4K4</accession>
<feature type="region of interest" description="Disordered" evidence="1">
    <location>
        <begin position="799"/>
        <end position="837"/>
    </location>
</feature>
<evidence type="ECO:0000313" key="2">
    <source>
        <dbReference type="EMBL" id="RSL47972.1"/>
    </source>
</evidence>
<gene>
    <name evidence="2" type="ORF">CEP54_013144</name>
</gene>
<keyword evidence="3" id="KW-1185">Reference proteome</keyword>
<organism evidence="2 3">
    <name type="scientific">Fusarium duplospermum</name>
    <dbReference type="NCBI Taxonomy" id="1325734"/>
    <lineage>
        <taxon>Eukaryota</taxon>
        <taxon>Fungi</taxon>
        <taxon>Dikarya</taxon>
        <taxon>Ascomycota</taxon>
        <taxon>Pezizomycotina</taxon>
        <taxon>Sordariomycetes</taxon>
        <taxon>Hypocreomycetidae</taxon>
        <taxon>Hypocreales</taxon>
        <taxon>Nectriaceae</taxon>
        <taxon>Fusarium</taxon>
        <taxon>Fusarium solani species complex</taxon>
    </lineage>
</organism>
<dbReference type="Proteomes" id="UP000288168">
    <property type="component" value="Unassembled WGS sequence"/>
</dbReference>
<feature type="compositionally biased region" description="Polar residues" evidence="1">
    <location>
        <begin position="446"/>
        <end position="455"/>
    </location>
</feature>
<dbReference type="OrthoDB" id="5107061at2759"/>
<feature type="compositionally biased region" description="Polar residues" evidence="1">
    <location>
        <begin position="737"/>
        <end position="751"/>
    </location>
</feature>
<dbReference type="EMBL" id="NKCI01000206">
    <property type="protein sequence ID" value="RSL47972.1"/>
    <property type="molecule type" value="Genomic_DNA"/>
</dbReference>
<feature type="compositionally biased region" description="Polar residues" evidence="1">
    <location>
        <begin position="488"/>
        <end position="505"/>
    </location>
</feature>
<evidence type="ECO:0000256" key="1">
    <source>
        <dbReference type="SAM" id="MobiDB-lite"/>
    </source>
</evidence>
<feature type="compositionally biased region" description="Low complexity" evidence="1">
    <location>
        <begin position="954"/>
        <end position="968"/>
    </location>
</feature>
<feature type="compositionally biased region" description="Polar residues" evidence="1">
    <location>
        <begin position="82"/>
        <end position="94"/>
    </location>
</feature>
<feature type="compositionally biased region" description="Basic and acidic residues" evidence="1">
    <location>
        <begin position="654"/>
        <end position="668"/>
    </location>
</feature>
<evidence type="ECO:0000313" key="3">
    <source>
        <dbReference type="Proteomes" id="UP000288168"/>
    </source>
</evidence>
<feature type="region of interest" description="Disordered" evidence="1">
    <location>
        <begin position="877"/>
        <end position="971"/>
    </location>
</feature>
<dbReference type="AlphaFoldDB" id="A0A428P4K4"/>
<feature type="compositionally biased region" description="Polar residues" evidence="1">
    <location>
        <begin position="825"/>
        <end position="834"/>
    </location>
</feature>
<feature type="compositionally biased region" description="Basic and acidic residues" evidence="1">
    <location>
        <begin position="120"/>
        <end position="164"/>
    </location>
</feature>
<feature type="compositionally biased region" description="Polar residues" evidence="1">
    <location>
        <begin position="877"/>
        <end position="891"/>
    </location>
</feature>
<feature type="region of interest" description="Disordered" evidence="1">
    <location>
        <begin position="562"/>
        <end position="762"/>
    </location>
</feature>